<evidence type="ECO:0000313" key="1">
    <source>
        <dbReference type="EMBL" id="MEC0230768.1"/>
    </source>
</evidence>
<organism evidence="1 2">
    <name type="scientific">Paenibacillus alba</name>
    <dbReference type="NCBI Taxonomy" id="1197127"/>
    <lineage>
        <taxon>Bacteria</taxon>
        <taxon>Bacillati</taxon>
        <taxon>Bacillota</taxon>
        <taxon>Bacilli</taxon>
        <taxon>Bacillales</taxon>
        <taxon>Paenibacillaceae</taxon>
        <taxon>Paenibacillus</taxon>
    </lineage>
</organism>
<dbReference type="Gene3D" id="4.10.280.10">
    <property type="entry name" value="Helix-loop-helix DNA-binding domain"/>
    <property type="match status" value="1"/>
</dbReference>
<dbReference type="SUPFAM" id="SSF140500">
    <property type="entry name" value="BAS1536-like"/>
    <property type="match status" value="1"/>
</dbReference>
<protein>
    <submittedName>
        <fullName evidence="1">Aspartyl-phosphate phosphatase Spo0E family protein</fullName>
    </submittedName>
</protein>
<name>A0ABU6G992_9BACL</name>
<dbReference type="Proteomes" id="UP001338137">
    <property type="component" value="Unassembled WGS sequence"/>
</dbReference>
<dbReference type="EMBL" id="JARLKY010000079">
    <property type="protein sequence ID" value="MEC0230768.1"/>
    <property type="molecule type" value="Genomic_DNA"/>
</dbReference>
<proteinExistence type="predicted"/>
<dbReference type="RefSeq" id="WP_079418504.1">
    <property type="nucleotide sequence ID" value="NZ_JABMKZ010000002.1"/>
</dbReference>
<evidence type="ECO:0000313" key="2">
    <source>
        <dbReference type="Proteomes" id="UP001338137"/>
    </source>
</evidence>
<comment type="caution">
    <text evidence="1">The sequence shown here is derived from an EMBL/GenBank/DDBJ whole genome shotgun (WGS) entry which is preliminary data.</text>
</comment>
<reference evidence="1 2" key="1">
    <citation type="submission" date="2023-03" db="EMBL/GenBank/DDBJ databases">
        <title>Bacillus Genome Sequencing.</title>
        <authorList>
            <person name="Dunlap C."/>
        </authorList>
    </citation>
    <scope>NUCLEOTIDE SEQUENCE [LARGE SCALE GENOMIC DNA]</scope>
    <source>
        <strain evidence="1 2">BD-533</strain>
    </source>
</reference>
<keyword evidence="2" id="KW-1185">Reference proteome</keyword>
<sequence length="50" mass="5849">MGQLVELEKKIEAKRFELNLASRHHDLLSDFVLKLSVELDELLNTYYKSA</sequence>
<dbReference type="InterPro" id="IPR036638">
    <property type="entry name" value="HLH_DNA-bd_sf"/>
</dbReference>
<gene>
    <name evidence="1" type="ORF">P4I72_27095</name>
</gene>
<accession>A0ABU6G992</accession>
<dbReference type="Pfam" id="PF09388">
    <property type="entry name" value="SpoOE-like"/>
    <property type="match status" value="1"/>
</dbReference>
<dbReference type="InterPro" id="IPR018540">
    <property type="entry name" value="Spo0E-like"/>
</dbReference>
<dbReference type="InterPro" id="IPR037208">
    <property type="entry name" value="Spo0E-like_sf"/>
</dbReference>